<dbReference type="PANTHER" id="PTHR45955">
    <property type="entry name" value="PHOSPHOACETYLGLUCOSAMINE MUTASE"/>
    <property type="match status" value="1"/>
</dbReference>
<dbReference type="GO" id="GO:0000287">
    <property type="term" value="F:magnesium ion binding"/>
    <property type="evidence" value="ECO:0007669"/>
    <property type="project" value="InterPro"/>
</dbReference>
<proteinExistence type="inferred from homology"/>
<dbReference type="InterPro" id="IPR016066">
    <property type="entry name" value="A-D-PHexomutase_CS"/>
</dbReference>
<dbReference type="GO" id="GO:0004610">
    <property type="term" value="F:phosphoacetylglucosamine mutase activity"/>
    <property type="evidence" value="ECO:0007669"/>
    <property type="project" value="TreeGrafter"/>
</dbReference>
<name>A0A183BDB8_9TREM</name>
<reference evidence="5" key="1">
    <citation type="submission" date="2016-06" db="UniProtKB">
        <authorList>
            <consortium name="WormBaseParasite"/>
        </authorList>
    </citation>
    <scope>IDENTIFICATION</scope>
</reference>
<dbReference type="AlphaFoldDB" id="A0A183BDB8"/>
<dbReference type="GO" id="GO:0005975">
    <property type="term" value="P:carbohydrate metabolic process"/>
    <property type="evidence" value="ECO:0007669"/>
    <property type="project" value="InterPro"/>
</dbReference>
<dbReference type="Gene3D" id="3.40.120.10">
    <property type="entry name" value="Alpha-D-Glucose-1,6-Bisphosphate, subunit A, domain 3"/>
    <property type="match status" value="1"/>
</dbReference>
<dbReference type="GO" id="GO:0006048">
    <property type="term" value="P:UDP-N-acetylglucosamine biosynthetic process"/>
    <property type="evidence" value="ECO:0007669"/>
    <property type="project" value="TreeGrafter"/>
</dbReference>
<dbReference type="SUPFAM" id="SSF53738">
    <property type="entry name" value="Phosphoglucomutase, first 3 domains"/>
    <property type="match status" value="1"/>
</dbReference>
<feature type="domain" description="Alpha-D-phosphohexomutase alpha/beta/alpha" evidence="2">
    <location>
        <begin position="50"/>
        <end position="98"/>
    </location>
</feature>
<comment type="similarity">
    <text evidence="1">Belongs to the phosphohexose mutase family.</text>
</comment>
<gene>
    <name evidence="3" type="ORF">ECPE_LOCUS17203</name>
</gene>
<dbReference type="InterPro" id="IPR016055">
    <property type="entry name" value="A-D-PHexomutase_a/b/a-I/II/III"/>
</dbReference>
<dbReference type="OrthoDB" id="1928at2759"/>
<sequence>MTTASIRDAVAAALKEHKPSGPVCYKTAGLRCPASNLTGVAFRFGVLAAVRSLDRGQFVGVMVTASHNPSCDNGIKLIDPDGGMLKTAWEPLIAEFMECSESDGSHWIAGHMRDPESRFDSLN</sequence>
<evidence type="ECO:0000256" key="1">
    <source>
        <dbReference type="ARBA" id="ARBA00010231"/>
    </source>
</evidence>
<dbReference type="WBParaSite" id="ECPE_0001724701-mRNA-1">
    <property type="protein sequence ID" value="ECPE_0001724701-mRNA-1"/>
    <property type="gene ID" value="ECPE_0001724701"/>
</dbReference>
<evidence type="ECO:0000259" key="2">
    <source>
        <dbReference type="Pfam" id="PF02878"/>
    </source>
</evidence>
<dbReference type="PROSITE" id="PS00710">
    <property type="entry name" value="PGM_PMM"/>
    <property type="match status" value="1"/>
</dbReference>
<organism evidence="5">
    <name type="scientific">Echinostoma caproni</name>
    <dbReference type="NCBI Taxonomy" id="27848"/>
    <lineage>
        <taxon>Eukaryota</taxon>
        <taxon>Metazoa</taxon>
        <taxon>Spiralia</taxon>
        <taxon>Lophotrochozoa</taxon>
        <taxon>Platyhelminthes</taxon>
        <taxon>Trematoda</taxon>
        <taxon>Digenea</taxon>
        <taxon>Plagiorchiida</taxon>
        <taxon>Echinostomata</taxon>
        <taxon>Echinostomatoidea</taxon>
        <taxon>Echinostomatidae</taxon>
        <taxon>Echinostoma</taxon>
    </lineage>
</organism>
<reference evidence="3 4" key="2">
    <citation type="submission" date="2018-11" db="EMBL/GenBank/DDBJ databases">
        <authorList>
            <consortium name="Pathogen Informatics"/>
        </authorList>
    </citation>
    <scope>NUCLEOTIDE SEQUENCE [LARGE SCALE GENOMIC DNA]</scope>
    <source>
        <strain evidence="3 4">Egypt</strain>
    </source>
</reference>
<dbReference type="Pfam" id="PF02878">
    <property type="entry name" value="PGM_PMM_I"/>
    <property type="match status" value="1"/>
</dbReference>
<evidence type="ECO:0000313" key="3">
    <source>
        <dbReference type="EMBL" id="VDP94492.1"/>
    </source>
</evidence>
<dbReference type="Proteomes" id="UP000272942">
    <property type="component" value="Unassembled WGS sequence"/>
</dbReference>
<dbReference type="PANTHER" id="PTHR45955:SF1">
    <property type="entry name" value="PHOSPHOACETYLGLUCOSAMINE MUTASE"/>
    <property type="match status" value="1"/>
</dbReference>
<evidence type="ECO:0000313" key="4">
    <source>
        <dbReference type="Proteomes" id="UP000272942"/>
    </source>
</evidence>
<evidence type="ECO:0000313" key="5">
    <source>
        <dbReference type="WBParaSite" id="ECPE_0001724701-mRNA-1"/>
    </source>
</evidence>
<keyword evidence="4" id="KW-1185">Reference proteome</keyword>
<accession>A0A183BDB8</accession>
<dbReference type="EMBL" id="UZAN01067989">
    <property type="protein sequence ID" value="VDP94492.1"/>
    <property type="molecule type" value="Genomic_DNA"/>
</dbReference>
<protein>
    <submittedName>
        <fullName evidence="5">PGM_PMM_I domain-containing protein</fullName>
    </submittedName>
</protein>
<dbReference type="InterPro" id="IPR005844">
    <property type="entry name" value="A-D-PHexomutase_a/b/a-I"/>
</dbReference>